<protein>
    <submittedName>
        <fullName evidence="1">Uncharacterized protein</fullName>
    </submittedName>
</protein>
<dbReference type="Proteomes" id="UP000005615">
    <property type="component" value="Unassembled WGS sequence"/>
</dbReference>
<dbReference type="OrthoDB" id="9775927at2"/>
<organism evidence="1 2">
    <name type="scientific">Aequoribacter fuscus</name>
    <dbReference type="NCBI Taxonomy" id="2518989"/>
    <lineage>
        <taxon>Bacteria</taxon>
        <taxon>Pseudomonadati</taxon>
        <taxon>Pseudomonadota</taxon>
        <taxon>Gammaproteobacteria</taxon>
        <taxon>Cellvibrionales</taxon>
        <taxon>Halieaceae</taxon>
        <taxon>Aequoribacter</taxon>
    </lineage>
</organism>
<reference evidence="1 2" key="1">
    <citation type="journal article" date="2011" name="J. Bacteriol.">
        <title>Genome sequence of strain IMCC3088, a proteorhodopsin-containing marine bacterium belonging to the OM60/NOR5 clade.</title>
        <authorList>
            <person name="Jang Y."/>
            <person name="Oh H.M."/>
            <person name="Kang I."/>
            <person name="Lee K."/>
            <person name="Yang S.J."/>
            <person name="Cho J.C."/>
        </authorList>
    </citation>
    <scope>NUCLEOTIDE SEQUENCE [LARGE SCALE GENOMIC DNA]</scope>
    <source>
        <strain evidence="1 2">IMCC3088</strain>
    </source>
</reference>
<keyword evidence="2" id="KW-1185">Reference proteome</keyword>
<proteinExistence type="predicted"/>
<dbReference type="eggNOG" id="COG5031">
    <property type="taxonomic scope" value="Bacteria"/>
</dbReference>
<gene>
    <name evidence="1" type="ORF">IMCC3088_1066</name>
</gene>
<dbReference type="InterPro" id="IPR007715">
    <property type="entry name" value="Coq4"/>
</dbReference>
<sequence length="234" mass="26642">MAAKTTIKEALQALRRLLRDPEATDEVFTVIRGFSGNSFEKEFQRFVRSESGQQILANKQELLDVLKSDLSQYPANSLGGTYSRFLRLEGLSADGLVDASDPTQEVFDEPMRAKFGRRQRDQHDLWHTVTQYGRDELGELCLLAFTYAQTGNRGIGLIVFFGALKYRKMIGNKVFQAIREGYRNGKRCAWLPGTVWEELLALPVEEVRQKLELPEPTTYWACRGGERFASLQPL</sequence>
<dbReference type="EMBL" id="AEIG01000026">
    <property type="protein sequence ID" value="EGG29919.1"/>
    <property type="molecule type" value="Genomic_DNA"/>
</dbReference>
<evidence type="ECO:0000313" key="2">
    <source>
        <dbReference type="Proteomes" id="UP000005615"/>
    </source>
</evidence>
<dbReference type="Pfam" id="PF05019">
    <property type="entry name" value="Coq4"/>
    <property type="match status" value="1"/>
</dbReference>
<dbReference type="RefSeq" id="WP_009575356.1">
    <property type="nucleotide sequence ID" value="NZ_AEIG01000026.1"/>
</dbReference>
<comment type="caution">
    <text evidence="1">The sequence shown here is derived from an EMBL/GenBank/DDBJ whole genome shotgun (WGS) entry which is preliminary data.</text>
</comment>
<name>F3L0X4_9GAMM</name>
<dbReference type="AlphaFoldDB" id="F3L0X4"/>
<dbReference type="PANTHER" id="PTHR12922:SF7">
    <property type="entry name" value="UBIQUINONE BIOSYNTHESIS PROTEIN COQ4 HOMOLOG, MITOCHONDRIAL"/>
    <property type="match status" value="1"/>
</dbReference>
<dbReference type="GO" id="GO:0006744">
    <property type="term" value="P:ubiquinone biosynthetic process"/>
    <property type="evidence" value="ECO:0007669"/>
    <property type="project" value="InterPro"/>
</dbReference>
<accession>F3L0X4</accession>
<dbReference type="PANTHER" id="PTHR12922">
    <property type="entry name" value="UBIQUINONE BIOSYNTHESIS PROTEIN"/>
    <property type="match status" value="1"/>
</dbReference>
<dbReference type="STRING" id="2518989.IMCC3088_1066"/>
<evidence type="ECO:0000313" key="1">
    <source>
        <dbReference type="EMBL" id="EGG29919.1"/>
    </source>
</evidence>